<feature type="transmembrane region" description="Helical" evidence="6">
    <location>
        <begin position="164"/>
        <end position="184"/>
    </location>
</feature>
<dbReference type="InterPro" id="IPR020846">
    <property type="entry name" value="MFS_dom"/>
</dbReference>
<dbReference type="GO" id="GO:0016020">
    <property type="term" value="C:membrane"/>
    <property type="evidence" value="ECO:0007669"/>
    <property type="project" value="UniProtKB-SubCell"/>
</dbReference>
<evidence type="ECO:0000256" key="1">
    <source>
        <dbReference type="ARBA" id="ARBA00004141"/>
    </source>
</evidence>
<evidence type="ECO:0000256" key="3">
    <source>
        <dbReference type="ARBA" id="ARBA00022989"/>
    </source>
</evidence>
<feature type="transmembrane region" description="Helical" evidence="6">
    <location>
        <begin position="357"/>
        <end position="376"/>
    </location>
</feature>
<evidence type="ECO:0000256" key="6">
    <source>
        <dbReference type="SAM" id="Phobius"/>
    </source>
</evidence>
<accession>A0AAN7BDH7</accession>
<organism evidence="8 9">
    <name type="scientific">Rhypophila decipiens</name>
    <dbReference type="NCBI Taxonomy" id="261697"/>
    <lineage>
        <taxon>Eukaryota</taxon>
        <taxon>Fungi</taxon>
        <taxon>Dikarya</taxon>
        <taxon>Ascomycota</taxon>
        <taxon>Pezizomycotina</taxon>
        <taxon>Sordariomycetes</taxon>
        <taxon>Sordariomycetidae</taxon>
        <taxon>Sordariales</taxon>
        <taxon>Naviculisporaceae</taxon>
        <taxon>Rhypophila</taxon>
    </lineage>
</organism>
<keyword evidence="9" id="KW-1185">Reference proteome</keyword>
<dbReference type="PANTHER" id="PTHR23507:SF1">
    <property type="entry name" value="FI18259P1-RELATED"/>
    <property type="match status" value="1"/>
</dbReference>
<dbReference type="SUPFAM" id="SSF103473">
    <property type="entry name" value="MFS general substrate transporter"/>
    <property type="match status" value="1"/>
</dbReference>
<evidence type="ECO:0000256" key="2">
    <source>
        <dbReference type="ARBA" id="ARBA00022692"/>
    </source>
</evidence>
<proteinExistence type="predicted"/>
<dbReference type="InterPro" id="IPR036259">
    <property type="entry name" value="MFS_trans_sf"/>
</dbReference>
<feature type="transmembrane region" description="Helical" evidence="6">
    <location>
        <begin position="32"/>
        <end position="54"/>
    </location>
</feature>
<dbReference type="PANTHER" id="PTHR23507">
    <property type="entry name" value="ZGC:174356"/>
    <property type="match status" value="1"/>
</dbReference>
<feature type="transmembrane region" description="Helical" evidence="6">
    <location>
        <begin position="321"/>
        <end position="345"/>
    </location>
</feature>
<protein>
    <submittedName>
        <fullName evidence="8">Major facilitator superfamily domain-containing protein</fullName>
    </submittedName>
</protein>
<sequence length="540" mass="58381">METLPEETSRLLPQSGTPRRNDKAKNGKTPDAWRTILSVAGFILMLSFSGDLGFVPQTAILQDIVCDKYYAQHVADGPALASPAERCLIEPVQSEVAYINGWKDSLEILPAMLLALPYGALADRIGRKPVLLLAVIGCFLNDSWTRIVYWFSNIFPARLVWLGGLGQAIGAGSPTLTSVCFVLVADVAPVDQRTTAFSYIQPATVLSKVIFVPIGGALNEINPWLPMFLSSACMILSIFVLVIFVPETLQPASGALDNGDGDVQEHEEAESSPLLRHVEDAIDTTATTTDTKDATIKTQLLEQAANLKIAFSQWTVQHPRVGLLMLCFFVMFMGEMAFNTLLLQFTEKRLGWSLGEASYIVSLGAGVQVLNLLVLLPLGSNFLLRRFQLHETAKDKVITQTSGVLLVVGSILMFFAHSWVVLVAGQLLSHIGYAFTLPLRSIVTSMVDKSQLGALYMGISVLTYGGAMAGNPIAARLFKWGMQVGDGDFWMGLPYLVAAGCFAIALGVVSTAAVTGSGRVHGVHEDGEHSEEEAETSRTV</sequence>
<feature type="transmembrane region" description="Helical" evidence="6">
    <location>
        <begin position="455"/>
        <end position="475"/>
    </location>
</feature>
<evidence type="ECO:0000259" key="7">
    <source>
        <dbReference type="PROSITE" id="PS50850"/>
    </source>
</evidence>
<evidence type="ECO:0000313" key="9">
    <source>
        <dbReference type="Proteomes" id="UP001301769"/>
    </source>
</evidence>
<dbReference type="InterPro" id="IPR011701">
    <property type="entry name" value="MFS"/>
</dbReference>
<evidence type="ECO:0000256" key="4">
    <source>
        <dbReference type="ARBA" id="ARBA00023136"/>
    </source>
</evidence>
<dbReference type="GO" id="GO:0022857">
    <property type="term" value="F:transmembrane transporter activity"/>
    <property type="evidence" value="ECO:0007669"/>
    <property type="project" value="InterPro"/>
</dbReference>
<comment type="caution">
    <text evidence="8">The sequence shown here is derived from an EMBL/GenBank/DDBJ whole genome shotgun (WGS) entry which is preliminary data.</text>
</comment>
<feature type="transmembrane region" description="Helical" evidence="6">
    <location>
        <begin position="397"/>
        <end position="416"/>
    </location>
</feature>
<comment type="subcellular location">
    <subcellularLocation>
        <location evidence="1">Membrane</location>
        <topology evidence="1">Multi-pass membrane protein</topology>
    </subcellularLocation>
</comment>
<dbReference type="EMBL" id="MU858063">
    <property type="protein sequence ID" value="KAK4217030.1"/>
    <property type="molecule type" value="Genomic_DNA"/>
</dbReference>
<feature type="domain" description="Major facilitator superfamily (MFS) profile" evidence="7">
    <location>
        <begin position="42"/>
        <end position="517"/>
    </location>
</feature>
<dbReference type="Gene3D" id="1.20.1250.20">
    <property type="entry name" value="MFS general substrate transporter like domains"/>
    <property type="match status" value="1"/>
</dbReference>
<keyword evidence="3 6" id="KW-1133">Transmembrane helix</keyword>
<keyword evidence="4 6" id="KW-0472">Membrane</keyword>
<evidence type="ECO:0000313" key="8">
    <source>
        <dbReference type="EMBL" id="KAK4217030.1"/>
    </source>
</evidence>
<feature type="region of interest" description="Disordered" evidence="5">
    <location>
        <begin position="520"/>
        <end position="540"/>
    </location>
</feature>
<feature type="transmembrane region" description="Helical" evidence="6">
    <location>
        <begin position="224"/>
        <end position="245"/>
    </location>
</feature>
<feature type="transmembrane region" description="Helical" evidence="6">
    <location>
        <begin position="130"/>
        <end position="152"/>
    </location>
</feature>
<name>A0AAN7BDH7_9PEZI</name>
<dbReference type="AlphaFoldDB" id="A0AAN7BDH7"/>
<feature type="transmembrane region" description="Helical" evidence="6">
    <location>
        <begin position="196"/>
        <end position="218"/>
    </location>
</feature>
<feature type="transmembrane region" description="Helical" evidence="6">
    <location>
        <begin position="495"/>
        <end position="514"/>
    </location>
</feature>
<reference evidence="8" key="2">
    <citation type="submission" date="2023-05" db="EMBL/GenBank/DDBJ databases">
        <authorList>
            <consortium name="Lawrence Berkeley National Laboratory"/>
            <person name="Steindorff A."/>
            <person name="Hensen N."/>
            <person name="Bonometti L."/>
            <person name="Westerberg I."/>
            <person name="Brannstrom I.O."/>
            <person name="Guillou S."/>
            <person name="Cros-Aarteil S."/>
            <person name="Calhoun S."/>
            <person name="Haridas S."/>
            <person name="Kuo A."/>
            <person name="Mondo S."/>
            <person name="Pangilinan J."/>
            <person name="Riley R."/>
            <person name="Labutti K."/>
            <person name="Andreopoulos B."/>
            <person name="Lipzen A."/>
            <person name="Chen C."/>
            <person name="Yanf M."/>
            <person name="Daum C."/>
            <person name="Ng V."/>
            <person name="Clum A."/>
            <person name="Ohm R."/>
            <person name="Martin F."/>
            <person name="Silar P."/>
            <person name="Natvig D."/>
            <person name="Lalanne C."/>
            <person name="Gautier V."/>
            <person name="Ament-Velasquez S.L."/>
            <person name="Kruys A."/>
            <person name="Hutchinson M.I."/>
            <person name="Powell A.J."/>
            <person name="Barry K."/>
            <person name="Miller A.N."/>
            <person name="Grigoriev I.V."/>
            <person name="Debuchy R."/>
            <person name="Gladieux P."/>
            <person name="Thoren M.H."/>
            <person name="Johannesson H."/>
        </authorList>
    </citation>
    <scope>NUCLEOTIDE SEQUENCE</scope>
    <source>
        <strain evidence="8">PSN293</strain>
    </source>
</reference>
<keyword evidence="2 6" id="KW-0812">Transmembrane</keyword>
<feature type="region of interest" description="Disordered" evidence="5">
    <location>
        <begin position="1"/>
        <end position="29"/>
    </location>
</feature>
<gene>
    <name evidence="8" type="ORF">QBC37DRAFT_415832</name>
</gene>
<evidence type="ECO:0000256" key="5">
    <source>
        <dbReference type="SAM" id="MobiDB-lite"/>
    </source>
</evidence>
<dbReference type="Pfam" id="PF07690">
    <property type="entry name" value="MFS_1"/>
    <property type="match status" value="1"/>
</dbReference>
<dbReference type="PROSITE" id="PS50850">
    <property type="entry name" value="MFS"/>
    <property type="match status" value="1"/>
</dbReference>
<reference evidence="8" key="1">
    <citation type="journal article" date="2023" name="Mol. Phylogenet. Evol.">
        <title>Genome-scale phylogeny and comparative genomics of the fungal order Sordariales.</title>
        <authorList>
            <person name="Hensen N."/>
            <person name="Bonometti L."/>
            <person name="Westerberg I."/>
            <person name="Brannstrom I.O."/>
            <person name="Guillou S."/>
            <person name="Cros-Aarteil S."/>
            <person name="Calhoun S."/>
            <person name="Haridas S."/>
            <person name="Kuo A."/>
            <person name="Mondo S."/>
            <person name="Pangilinan J."/>
            <person name="Riley R."/>
            <person name="LaButti K."/>
            <person name="Andreopoulos B."/>
            <person name="Lipzen A."/>
            <person name="Chen C."/>
            <person name="Yan M."/>
            <person name="Daum C."/>
            <person name="Ng V."/>
            <person name="Clum A."/>
            <person name="Steindorff A."/>
            <person name="Ohm R.A."/>
            <person name="Martin F."/>
            <person name="Silar P."/>
            <person name="Natvig D.O."/>
            <person name="Lalanne C."/>
            <person name="Gautier V."/>
            <person name="Ament-Velasquez S.L."/>
            <person name="Kruys A."/>
            <person name="Hutchinson M.I."/>
            <person name="Powell A.J."/>
            <person name="Barry K."/>
            <person name="Miller A.N."/>
            <person name="Grigoriev I.V."/>
            <person name="Debuchy R."/>
            <person name="Gladieux P."/>
            <person name="Hiltunen Thoren M."/>
            <person name="Johannesson H."/>
        </authorList>
    </citation>
    <scope>NUCLEOTIDE SEQUENCE</scope>
    <source>
        <strain evidence="8">PSN293</strain>
    </source>
</reference>
<dbReference type="Proteomes" id="UP001301769">
    <property type="component" value="Unassembled WGS sequence"/>
</dbReference>